<dbReference type="EMBL" id="FOVI01000011">
    <property type="protein sequence ID" value="SFN81976.1"/>
    <property type="molecule type" value="Genomic_DNA"/>
</dbReference>
<dbReference type="STRING" id="913024.SAMN05421741_11192"/>
<dbReference type="NCBIfam" id="NF033707">
    <property type="entry name" value="T9SS_sortase"/>
    <property type="match status" value="1"/>
</dbReference>
<keyword evidence="1 2" id="KW-0732">Signal</keyword>
<dbReference type="GO" id="GO:0008234">
    <property type="term" value="F:cysteine-type peptidase activity"/>
    <property type="evidence" value="ECO:0007669"/>
    <property type="project" value="InterPro"/>
</dbReference>
<feature type="chain" id="PRO_5011516010" evidence="2">
    <location>
        <begin position="19"/>
        <end position="1274"/>
    </location>
</feature>
<proteinExistence type="predicted"/>
<feature type="domain" description="Gingipain" evidence="3">
    <location>
        <begin position="526"/>
        <end position="909"/>
    </location>
</feature>
<dbReference type="Pfam" id="PF01364">
    <property type="entry name" value="Peptidase_C25"/>
    <property type="match status" value="1"/>
</dbReference>
<dbReference type="GO" id="GO:0006508">
    <property type="term" value="P:proteolysis"/>
    <property type="evidence" value="ECO:0007669"/>
    <property type="project" value="InterPro"/>
</dbReference>
<dbReference type="OrthoDB" id="9809780at2"/>
<keyword evidence="5" id="KW-1185">Reference proteome</keyword>
<gene>
    <name evidence="4" type="ORF">SAMN05421741_11192</name>
</gene>
<dbReference type="AlphaFoldDB" id="A0A1I5C554"/>
<dbReference type="InterPro" id="IPR029030">
    <property type="entry name" value="Caspase-like_dom_sf"/>
</dbReference>
<evidence type="ECO:0000259" key="3">
    <source>
        <dbReference type="Pfam" id="PF01364"/>
    </source>
</evidence>
<dbReference type="Gene3D" id="3.40.50.1460">
    <property type="match status" value="1"/>
</dbReference>
<dbReference type="Proteomes" id="UP000199036">
    <property type="component" value="Unassembled WGS sequence"/>
</dbReference>
<reference evidence="5" key="1">
    <citation type="submission" date="2016-10" db="EMBL/GenBank/DDBJ databases">
        <authorList>
            <person name="Varghese N."/>
            <person name="Submissions S."/>
        </authorList>
    </citation>
    <scope>NUCLEOTIDE SEQUENCE [LARGE SCALE GENOMIC DNA]</scope>
    <source>
        <strain evidence="5">DS-12</strain>
    </source>
</reference>
<accession>A0A1I5C554</accession>
<sequence length="1274" mass="141671">MKRLLPVFAFLGFYTVNAQTKDVQLQWTEQTIKISSEESFFVPSFQKEHFTYNSSNKVLTASVIINNAQGNKVRIVSQNLQAIDISKYKDINPKNIPTEINPSVRIFITKGVQSAIVDFNPIIKTAGGYSKVTNIVFEVLGGRNNQAKDTNFTIQNSVLAQGNWFKFKVNETGVYRLDRNFFTKLGIPNDVDPRTIKVYGYGGDMLPLANSENLHFDLPEVAIQFQGEQDGTLNDSDYALFYGVGTKGWSSENATHLNLYSNDAYYYVTYGGTVGKRMQTYIEPAGAATVNYTDYIARSYDEKNIENIVQLSRKTFGENFGQSFSKQIVLQTPMLNSSKPATIGVNVAAISQNQSFFNIALNNQQIGTQSVNGRSSSVLGGEGYFSHQMNLNSETNNFTVTFNNNGVPSARGFMDFVAIDYYKHLAGYNKQFKFNFVDAVSQVGVGSFQINSAQSITQVWDVTDRYNATFKPNAAATINFKMPLGELREYVAVDQNDFYVPADAPNPKVVNQNLKGTILSGGNVDYIIITTNELVSAANRLANLHKAQSNLNVKVVPLDVIYNEFSSGQQDIVAIRNFIRYVYFAGNQTLKYVNLMGDASTNYFETSSNFVPIFHYLQNDFNNLTSQNFNDWNTFATDDFYALLDEPENILAGRYENNNYIPGWNYGGIDIAIGRMPVTTLQEANAMIGKIEQYLSKDNAGRWKNVYTLLADDVDSDSDKFLQVALNEMADELVASKPYFNVKKVIADSYQQQVVAGGPRYPKAKEDFLNGINNGSLVASYLGHGSATGLGGERYFEIPDIEKLNNIDKYPLFVIMTCDFTRFDDPSQKSGGEYLYLREKSGAIGIYATTRKIGISNAEEVTKVGAKWLFDYDNNLPDTTMAEALMNTKNENFSESGMIAFIGDPALKLAMPKPNIVITHVNEEPIENFTGSLRALDRVKLKGQVTTESGQVISNFNGNLAVQMFDKNQEKTTLVNDGVGSPMTFTTLGETVFRGNASVTNGGFEIEFVVPKDIKIAVGEGKASFYAVKESNVLDDYTGANTTIKIGGVNENAAEDNKPPQIKLFMNDETFISGGITNNSPLFLAHLEDENGMNTASGIGHDMVAILDGDENNPIVMNEFYETEPNNFMKGFINYPFSNLKEGLHTITFKGWDVYNNLATATLDFVVAADTGLVLDRVLNYPNPFVDYTEFWFQHNRPNETLQAQVQILTVTGKIVKTINQTIVSDGILSKDIKWDGRDDFGDKIGKGVYIYRLKVKSTVSGQQAEKIEKLVIL</sequence>
<name>A0A1I5C554_9FLAO</name>
<dbReference type="CDD" id="cd02258">
    <property type="entry name" value="Peptidase_C25_N"/>
    <property type="match status" value="1"/>
</dbReference>
<dbReference type="Gene3D" id="3.40.50.10390">
    <property type="entry name" value="Gingipain r, domain 1"/>
    <property type="match status" value="1"/>
</dbReference>
<dbReference type="Gene3D" id="2.60.40.4070">
    <property type="match status" value="1"/>
</dbReference>
<evidence type="ECO:0000313" key="4">
    <source>
        <dbReference type="EMBL" id="SFN81976.1"/>
    </source>
</evidence>
<protein>
    <submittedName>
        <fullName evidence="4">Peptidase family C25</fullName>
    </submittedName>
</protein>
<feature type="signal peptide" evidence="2">
    <location>
        <begin position="1"/>
        <end position="18"/>
    </location>
</feature>
<dbReference type="InterPro" id="IPR029031">
    <property type="entry name" value="Gingipain_N_sf"/>
</dbReference>
<dbReference type="InterPro" id="IPR001769">
    <property type="entry name" value="Gingipain"/>
</dbReference>
<dbReference type="RefSeq" id="WP_091523079.1">
    <property type="nucleotide sequence ID" value="NZ_FOVI01000011.1"/>
</dbReference>
<organism evidence="4 5">
    <name type="scientific">Paenimyroides ummariense</name>
    <dbReference type="NCBI Taxonomy" id="913024"/>
    <lineage>
        <taxon>Bacteria</taxon>
        <taxon>Pseudomonadati</taxon>
        <taxon>Bacteroidota</taxon>
        <taxon>Flavobacteriia</taxon>
        <taxon>Flavobacteriales</taxon>
        <taxon>Flavobacteriaceae</taxon>
        <taxon>Paenimyroides</taxon>
    </lineage>
</organism>
<evidence type="ECO:0000313" key="5">
    <source>
        <dbReference type="Proteomes" id="UP000199036"/>
    </source>
</evidence>
<evidence type="ECO:0000256" key="1">
    <source>
        <dbReference type="ARBA" id="ARBA00022729"/>
    </source>
</evidence>
<evidence type="ECO:0000256" key="2">
    <source>
        <dbReference type="SAM" id="SignalP"/>
    </source>
</evidence>
<dbReference type="SUPFAM" id="SSF52129">
    <property type="entry name" value="Caspase-like"/>
    <property type="match status" value="1"/>
</dbReference>